<feature type="transmembrane region" description="Helical" evidence="1">
    <location>
        <begin position="80"/>
        <end position="101"/>
    </location>
</feature>
<keyword evidence="1" id="KW-0812">Transmembrane</keyword>
<accession>A0A1M7T0W5</accession>
<proteinExistence type="predicted"/>
<sequence>MKKNVFKIITIIYWLMVLVNTDSYYWVYLLLGGAALFSFSKKLADKTAKSTGLFGSLFSLMVVLANYETVLNFYEGTGKAFYILYTGVSAVFMILGGVYVYTSVFELGHQIVDKGLVVISEGNEKKVSLARFFWLSFTGISVFYLLILFLFNYPGIVSPDAIHQLRMIRDNAYSDHHPLAHTLMIKLFFGFGAEIFGSANAGVAAYSVFQILCVAAVFAYLFMTIYEMGGNCKKIAVITEVVYAILPYNIEFSVSMRKDTLFSLCILLFIVAVYRLSRSEKTLCDSIIFSVSSFGICLLRNNGMMIFLACAVIFAIMFKNKKKAELMIMSIIAVFSLAITPMMKNELNAVSPDYLEKVGVPMQQVVRVIVDGYELTDNQDKIAEKLFGGGIEMA</sequence>
<dbReference type="RefSeq" id="WP_072705317.1">
    <property type="nucleotide sequence ID" value="NZ_FRDH01000013.1"/>
</dbReference>
<evidence type="ECO:0000313" key="2">
    <source>
        <dbReference type="EMBL" id="SHN64281.1"/>
    </source>
</evidence>
<dbReference type="InterPro" id="IPR046062">
    <property type="entry name" value="DUF6020"/>
</dbReference>
<dbReference type="Proteomes" id="UP000184097">
    <property type="component" value="Unassembled WGS sequence"/>
</dbReference>
<protein>
    <submittedName>
        <fullName evidence="2">Dolichyl-phosphate-mannose-protein mannosyltransferase</fullName>
    </submittedName>
</protein>
<dbReference type="GO" id="GO:0016757">
    <property type="term" value="F:glycosyltransferase activity"/>
    <property type="evidence" value="ECO:0007669"/>
    <property type="project" value="UniProtKB-KW"/>
</dbReference>
<feature type="transmembrane region" description="Helical" evidence="1">
    <location>
        <begin position="132"/>
        <end position="151"/>
    </location>
</feature>
<dbReference type="EMBL" id="FRDH01000013">
    <property type="protein sequence ID" value="SHN64281.1"/>
    <property type="molecule type" value="Genomic_DNA"/>
</dbReference>
<feature type="transmembrane region" description="Helical" evidence="1">
    <location>
        <begin position="260"/>
        <end position="277"/>
    </location>
</feature>
<evidence type="ECO:0000256" key="1">
    <source>
        <dbReference type="SAM" id="Phobius"/>
    </source>
</evidence>
<dbReference type="AlphaFoldDB" id="A0A1M7T0W5"/>
<keyword evidence="2" id="KW-0328">Glycosyltransferase</keyword>
<reference evidence="2 3" key="1">
    <citation type="submission" date="2016-12" db="EMBL/GenBank/DDBJ databases">
        <authorList>
            <person name="Song W.-J."/>
            <person name="Kurnit D.M."/>
        </authorList>
    </citation>
    <scope>NUCLEOTIDE SEQUENCE [LARGE SCALE GENOMIC DNA]</scope>
    <source>
        <strain evidence="2 3">DSM 14810</strain>
    </source>
</reference>
<dbReference type="Pfam" id="PF19484">
    <property type="entry name" value="DUF6020"/>
    <property type="match status" value="1"/>
</dbReference>
<organism evidence="2 3">
    <name type="scientific">Butyrivibrio hungatei DSM 14810</name>
    <dbReference type="NCBI Taxonomy" id="1121132"/>
    <lineage>
        <taxon>Bacteria</taxon>
        <taxon>Bacillati</taxon>
        <taxon>Bacillota</taxon>
        <taxon>Clostridia</taxon>
        <taxon>Lachnospirales</taxon>
        <taxon>Lachnospiraceae</taxon>
        <taxon>Butyrivibrio</taxon>
    </lineage>
</organism>
<feature type="transmembrane region" description="Helical" evidence="1">
    <location>
        <begin position="324"/>
        <end position="343"/>
    </location>
</feature>
<keyword evidence="1" id="KW-0472">Membrane</keyword>
<evidence type="ECO:0000313" key="3">
    <source>
        <dbReference type="Proteomes" id="UP000184097"/>
    </source>
</evidence>
<feature type="transmembrane region" description="Helical" evidence="1">
    <location>
        <begin position="52"/>
        <end position="74"/>
    </location>
</feature>
<keyword evidence="1" id="KW-1133">Transmembrane helix</keyword>
<feature type="transmembrane region" description="Helical" evidence="1">
    <location>
        <begin position="23"/>
        <end position="40"/>
    </location>
</feature>
<feature type="transmembrane region" description="Helical" evidence="1">
    <location>
        <begin position="298"/>
        <end position="318"/>
    </location>
</feature>
<keyword evidence="2" id="KW-0808">Transferase</keyword>
<name>A0A1M7T0W5_9FIRM</name>
<gene>
    <name evidence="2" type="ORF">SAMN02745247_02782</name>
</gene>
<feature type="transmembrane region" description="Helical" evidence="1">
    <location>
        <begin position="203"/>
        <end position="223"/>
    </location>
</feature>